<feature type="transmembrane region" description="Helical" evidence="6">
    <location>
        <begin position="109"/>
        <end position="130"/>
    </location>
</feature>
<evidence type="ECO:0000256" key="3">
    <source>
        <dbReference type="ARBA" id="ARBA00022692"/>
    </source>
</evidence>
<dbReference type="AlphaFoldDB" id="A0A494Y8Z9"/>
<dbReference type="Pfam" id="PF03788">
    <property type="entry name" value="LrgA"/>
    <property type="match status" value="1"/>
</dbReference>
<dbReference type="GO" id="GO:0005886">
    <property type="term" value="C:plasma membrane"/>
    <property type="evidence" value="ECO:0007669"/>
    <property type="project" value="UniProtKB-SubCell"/>
</dbReference>
<dbReference type="PANTHER" id="PTHR33931">
    <property type="entry name" value="HOLIN-LIKE PROTEIN CIDA-RELATED"/>
    <property type="match status" value="1"/>
</dbReference>
<sequence>MAVLIMNAPATTDATQATQATRAPHVMRRPDLPADTSAAHGTTTRHLSRYVRIAAGVAALSGVWWIASWLVARCHLPVSAGVVGLILLLALLLTGRVPVDGIAAGARWMLAELLLFFVPAVVSIIEYGHLLRHDGLQLMIIIVAGTVAVMVVTGLVVESVTRIETRRRARRFAAARSQRIARMTQTATSKG</sequence>
<name>A0A494Y8Z9_9BURK</name>
<evidence type="ECO:0000256" key="4">
    <source>
        <dbReference type="ARBA" id="ARBA00022989"/>
    </source>
</evidence>
<comment type="caution">
    <text evidence="7">The sequence shown here is derived from an EMBL/GenBank/DDBJ whole genome shotgun (WGS) entry which is preliminary data.</text>
</comment>
<feature type="transmembrane region" description="Helical" evidence="6">
    <location>
        <begin position="50"/>
        <end position="72"/>
    </location>
</feature>
<organism evidence="7 8">
    <name type="scientific">Pararobbsia silviterrae</name>
    <dbReference type="NCBI Taxonomy" id="1792498"/>
    <lineage>
        <taxon>Bacteria</taxon>
        <taxon>Pseudomonadati</taxon>
        <taxon>Pseudomonadota</taxon>
        <taxon>Betaproteobacteria</taxon>
        <taxon>Burkholderiales</taxon>
        <taxon>Burkholderiaceae</taxon>
        <taxon>Pararobbsia</taxon>
    </lineage>
</organism>
<keyword evidence="3 6" id="KW-0812">Transmembrane</keyword>
<feature type="transmembrane region" description="Helical" evidence="6">
    <location>
        <begin position="78"/>
        <end position="97"/>
    </location>
</feature>
<evidence type="ECO:0000256" key="6">
    <source>
        <dbReference type="SAM" id="Phobius"/>
    </source>
</evidence>
<dbReference type="Proteomes" id="UP000270342">
    <property type="component" value="Unassembled WGS sequence"/>
</dbReference>
<gene>
    <name evidence="7" type="ORF">D7S86_04290</name>
</gene>
<feature type="transmembrane region" description="Helical" evidence="6">
    <location>
        <begin position="136"/>
        <end position="161"/>
    </location>
</feature>
<evidence type="ECO:0000313" key="7">
    <source>
        <dbReference type="EMBL" id="RKP59124.1"/>
    </source>
</evidence>
<keyword evidence="8" id="KW-1185">Reference proteome</keyword>
<dbReference type="PANTHER" id="PTHR33931:SF2">
    <property type="entry name" value="HOLIN-LIKE PROTEIN CIDA"/>
    <property type="match status" value="1"/>
</dbReference>
<evidence type="ECO:0000313" key="8">
    <source>
        <dbReference type="Proteomes" id="UP000270342"/>
    </source>
</evidence>
<protein>
    <submittedName>
        <fullName evidence="7">CidA/LrgA family protein</fullName>
    </submittedName>
</protein>
<dbReference type="EMBL" id="RBZU01000001">
    <property type="protein sequence ID" value="RKP59124.1"/>
    <property type="molecule type" value="Genomic_DNA"/>
</dbReference>
<keyword evidence="5 6" id="KW-0472">Membrane</keyword>
<accession>A0A494Y8Z9</accession>
<keyword evidence="4 6" id="KW-1133">Transmembrane helix</keyword>
<proteinExistence type="predicted"/>
<dbReference type="InterPro" id="IPR005538">
    <property type="entry name" value="LrgA/CidA"/>
</dbReference>
<evidence type="ECO:0000256" key="1">
    <source>
        <dbReference type="ARBA" id="ARBA00004651"/>
    </source>
</evidence>
<keyword evidence="2" id="KW-1003">Cell membrane</keyword>
<reference evidence="7 8" key="1">
    <citation type="submission" date="2018-10" db="EMBL/GenBank/DDBJ databases">
        <title>Robbsia sp. DHC34, isolated from soil.</title>
        <authorList>
            <person name="Gao Z.-H."/>
            <person name="Qiu L.-H."/>
        </authorList>
    </citation>
    <scope>NUCLEOTIDE SEQUENCE [LARGE SCALE GENOMIC DNA]</scope>
    <source>
        <strain evidence="7 8">DHC34</strain>
    </source>
</reference>
<comment type="subcellular location">
    <subcellularLocation>
        <location evidence="1">Cell membrane</location>
        <topology evidence="1">Multi-pass membrane protein</topology>
    </subcellularLocation>
</comment>
<evidence type="ECO:0000256" key="5">
    <source>
        <dbReference type="ARBA" id="ARBA00023136"/>
    </source>
</evidence>
<evidence type="ECO:0000256" key="2">
    <source>
        <dbReference type="ARBA" id="ARBA00022475"/>
    </source>
</evidence>